<accession>A0A7X0CA56</accession>
<keyword evidence="6 8" id="KW-0472">Membrane</keyword>
<dbReference type="AlphaFoldDB" id="A0A7X0CA56"/>
<dbReference type="PRINTS" id="PR00173">
    <property type="entry name" value="EDTRNSPORT"/>
</dbReference>
<organism evidence="9 10">
    <name type="scientific">Nonomuraea muscovyensis</name>
    <dbReference type="NCBI Taxonomy" id="1124761"/>
    <lineage>
        <taxon>Bacteria</taxon>
        <taxon>Bacillati</taxon>
        <taxon>Actinomycetota</taxon>
        <taxon>Actinomycetes</taxon>
        <taxon>Streptosporangiales</taxon>
        <taxon>Streptosporangiaceae</taxon>
        <taxon>Nonomuraea</taxon>
    </lineage>
</organism>
<evidence type="ECO:0000256" key="7">
    <source>
        <dbReference type="SAM" id="MobiDB-lite"/>
    </source>
</evidence>
<keyword evidence="3" id="KW-1003">Cell membrane</keyword>
<dbReference type="InterPro" id="IPR001991">
    <property type="entry name" value="Na-dicarboxylate_symporter"/>
</dbReference>
<dbReference type="GO" id="GO:0015293">
    <property type="term" value="F:symporter activity"/>
    <property type="evidence" value="ECO:0007669"/>
    <property type="project" value="UniProtKB-KW"/>
</dbReference>
<dbReference type="Proteomes" id="UP000583800">
    <property type="component" value="Unassembled WGS sequence"/>
</dbReference>
<dbReference type="InterPro" id="IPR036458">
    <property type="entry name" value="Na:dicarbo_symporter_sf"/>
</dbReference>
<dbReference type="GO" id="GO:0005886">
    <property type="term" value="C:plasma membrane"/>
    <property type="evidence" value="ECO:0007669"/>
    <property type="project" value="UniProtKB-SubCell"/>
</dbReference>
<evidence type="ECO:0000256" key="5">
    <source>
        <dbReference type="ARBA" id="ARBA00022989"/>
    </source>
</evidence>
<dbReference type="PANTHER" id="PTHR42865:SF7">
    <property type="entry name" value="PROTON_GLUTAMATE-ASPARTATE SYMPORTER"/>
    <property type="match status" value="1"/>
</dbReference>
<evidence type="ECO:0000313" key="10">
    <source>
        <dbReference type="Proteomes" id="UP000583800"/>
    </source>
</evidence>
<dbReference type="Gene3D" id="1.10.3860.10">
    <property type="entry name" value="Sodium:dicarboxylate symporter"/>
    <property type="match status" value="1"/>
</dbReference>
<feature type="transmembrane region" description="Helical" evidence="8">
    <location>
        <begin position="188"/>
        <end position="209"/>
    </location>
</feature>
<feature type="transmembrane region" description="Helical" evidence="8">
    <location>
        <begin position="297"/>
        <end position="317"/>
    </location>
</feature>
<evidence type="ECO:0000256" key="2">
    <source>
        <dbReference type="ARBA" id="ARBA00022448"/>
    </source>
</evidence>
<protein>
    <submittedName>
        <fullName evidence="9">Na+/H+-dicarboxylate symporter</fullName>
    </submittedName>
</protein>
<dbReference type="Pfam" id="PF00375">
    <property type="entry name" value="SDF"/>
    <property type="match status" value="1"/>
</dbReference>
<keyword evidence="4 8" id="KW-0812">Transmembrane</keyword>
<feature type="transmembrane region" description="Helical" evidence="8">
    <location>
        <begin position="83"/>
        <end position="104"/>
    </location>
</feature>
<feature type="transmembrane region" description="Helical" evidence="8">
    <location>
        <begin position="46"/>
        <end position="71"/>
    </location>
</feature>
<evidence type="ECO:0000256" key="3">
    <source>
        <dbReference type="ARBA" id="ARBA00022475"/>
    </source>
</evidence>
<feature type="transmembrane region" description="Helical" evidence="8">
    <location>
        <begin position="221"/>
        <end position="246"/>
    </location>
</feature>
<feature type="region of interest" description="Disordered" evidence="7">
    <location>
        <begin position="405"/>
        <end position="435"/>
    </location>
</feature>
<reference evidence="9 10" key="1">
    <citation type="submission" date="2020-08" db="EMBL/GenBank/DDBJ databases">
        <title>Sequencing the genomes of 1000 actinobacteria strains.</title>
        <authorList>
            <person name="Klenk H.-P."/>
        </authorList>
    </citation>
    <scope>NUCLEOTIDE SEQUENCE [LARGE SCALE GENOMIC DNA]</scope>
    <source>
        <strain evidence="9 10">DSM 45913</strain>
    </source>
</reference>
<evidence type="ECO:0000256" key="1">
    <source>
        <dbReference type="ARBA" id="ARBA00004651"/>
    </source>
</evidence>
<dbReference type="PANTHER" id="PTHR42865">
    <property type="entry name" value="PROTON/GLUTAMATE-ASPARTATE SYMPORTER"/>
    <property type="match status" value="1"/>
</dbReference>
<feature type="transmembrane region" description="Helical" evidence="8">
    <location>
        <begin position="350"/>
        <end position="374"/>
    </location>
</feature>
<feature type="compositionally biased region" description="Basic and acidic residues" evidence="7">
    <location>
        <begin position="405"/>
        <end position="428"/>
    </location>
</feature>
<evidence type="ECO:0000256" key="8">
    <source>
        <dbReference type="SAM" id="Phobius"/>
    </source>
</evidence>
<dbReference type="GO" id="GO:0006835">
    <property type="term" value="P:dicarboxylic acid transport"/>
    <property type="evidence" value="ECO:0007669"/>
    <property type="project" value="TreeGrafter"/>
</dbReference>
<keyword evidence="2" id="KW-0813">Transport</keyword>
<dbReference type="SUPFAM" id="SSF118215">
    <property type="entry name" value="Proton glutamate symport protein"/>
    <property type="match status" value="1"/>
</dbReference>
<comment type="caution">
    <text evidence="9">The sequence shown here is derived from an EMBL/GenBank/DDBJ whole genome shotgun (WGS) entry which is preliminary data.</text>
</comment>
<feature type="transmembrane region" description="Helical" evidence="8">
    <location>
        <begin position="150"/>
        <end position="167"/>
    </location>
</feature>
<proteinExistence type="predicted"/>
<evidence type="ECO:0000256" key="4">
    <source>
        <dbReference type="ARBA" id="ARBA00022692"/>
    </source>
</evidence>
<evidence type="ECO:0000256" key="6">
    <source>
        <dbReference type="ARBA" id="ARBA00023136"/>
    </source>
</evidence>
<keyword evidence="10" id="KW-1185">Reference proteome</keyword>
<dbReference type="EMBL" id="JACHJB010000003">
    <property type="protein sequence ID" value="MBB6350476.1"/>
    <property type="molecule type" value="Genomic_DNA"/>
</dbReference>
<dbReference type="PROSITE" id="PS51257">
    <property type="entry name" value="PROKAR_LIPOPROTEIN"/>
    <property type="match status" value="1"/>
</dbReference>
<gene>
    <name evidence="9" type="ORF">FHU36_007048</name>
</gene>
<name>A0A7X0CA56_9ACTN</name>
<keyword evidence="5 8" id="KW-1133">Transmembrane helix</keyword>
<evidence type="ECO:0000313" key="9">
    <source>
        <dbReference type="EMBL" id="MBB6350476.1"/>
    </source>
</evidence>
<comment type="subcellular location">
    <subcellularLocation>
        <location evidence="1">Cell membrane</location>
        <topology evidence="1">Multi-pass membrane protein</topology>
    </subcellularLocation>
</comment>
<dbReference type="RefSeq" id="WP_185088247.1">
    <property type="nucleotide sequence ID" value="NZ_JACHJB010000003.1"/>
</dbReference>
<sequence>MKNKAAISIAAALVLGVGVGLGCHHLTTDDAVRVGIIDVFDTIAHLFLNLVKMVIAPLIFATIVSGIINAAKSGLGKIFVRSMLWFTSASVLAGLAGFAVAHLLGVGEGLHLRPTGEDSGLEAKPHDPGTFLVNLVPQSFVKALAENQPMQILIFAMFFGAALLSLKKEGGNKIGSVIDELTAVMLRMTGYVMILAPLGVFAAVASAFTDEGFEAFATYGSFIATFYGALAGLWVVMLGVAVLFLGRAAFRLVVAIREPMFIAFSTASTEAAFPRLIESLTKFGVDRRTTGFVLPMGYAFNLDGSMLYMTFAGTFLINAYDLDLSIGQQLLMVLVLLISSKGMAGVPRGALVIVAAVVPGFGVPAAGVALLLVIDQILDMGRTATNCLGNGIATAVIGRNVVDPHERDDDLPRHAEPDRPRPGQRDQELIEPAGA</sequence>